<protein>
    <submittedName>
        <fullName evidence="1">Uncharacterized protein</fullName>
    </submittedName>
</protein>
<proteinExistence type="predicted"/>
<gene>
    <name evidence="1" type="ORF">XM47_08670</name>
</gene>
<accession>A0A0J8GRR9</accession>
<keyword evidence="2" id="KW-1185">Reference proteome</keyword>
<comment type="caution">
    <text evidence="1">The sequence shown here is derived from an EMBL/GenBank/DDBJ whole genome shotgun (WGS) entry which is preliminary data.</text>
</comment>
<organism evidence="1 2">
    <name type="scientific">Catenovulum maritimum</name>
    <dbReference type="NCBI Taxonomy" id="1513271"/>
    <lineage>
        <taxon>Bacteria</taxon>
        <taxon>Pseudomonadati</taxon>
        <taxon>Pseudomonadota</taxon>
        <taxon>Gammaproteobacteria</taxon>
        <taxon>Alteromonadales</taxon>
        <taxon>Alteromonadaceae</taxon>
        <taxon>Catenovulum</taxon>
    </lineage>
</organism>
<evidence type="ECO:0000313" key="2">
    <source>
        <dbReference type="Proteomes" id="UP000037600"/>
    </source>
</evidence>
<name>A0A0J8GRR9_9ALTE</name>
<dbReference type="RefSeq" id="WP_048691671.1">
    <property type="nucleotide sequence ID" value="NZ_KQ130488.1"/>
</dbReference>
<dbReference type="AlphaFoldDB" id="A0A0J8GRR9"/>
<dbReference type="EMBL" id="LAZL01000011">
    <property type="protein sequence ID" value="KMT65422.1"/>
    <property type="molecule type" value="Genomic_DNA"/>
</dbReference>
<evidence type="ECO:0000313" key="1">
    <source>
        <dbReference type="EMBL" id="KMT65422.1"/>
    </source>
</evidence>
<sequence>MHHQKQMPTKTWKIKTSDGRFLSVEGGEVKLQQSAAENMLDWLFQPAEEHGRFYIKHATTGVTLVDTVNGGYDSWSVEDCFDGTAQLVSRGGLFRHFDNLIEQSQSIKQGFAEYYNWLIE</sequence>
<dbReference type="OrthoDB" id="6385974at2"/>
<dbReference type="Proteomes" id="UP000037600">
    <property type="component" value="Unassembled WGS sequence"/>
</dbReference>
<reference evidence="1 2" key="1">
    <citation type="submission" date="2015-04" db="EMBL/GenBank/DDBJ databases">
        <title>Draft Genome Sequence of the Novel Agar-Digesting Marine Bacterium Q1.</title>
        <authorList>
            <person name="Li Y."/>
            <person name="Li D."/>
            <person name="Chen G."/>
            <person name="Du Z."/>
        </authorList>
    </citation>
    <scope>NUCLEOTIDE SEQUENCE [LARGE SCALE GENOMIC DNA]</scope>
    <source>
        <strain evidence="1 2">Q1</strain>
    </source>
</reference>